<feature type="region of interest" description="Disordered" evidence="1">
    <location>
        <begin position="260"/>
        <end position="279"/>
    </location>
</feature>
<protein>
    <submittedName>
        <fullName evidence="3">Uncharacterized protein</fullName>
    </submittedName>
</protein>
<evidence type="ECO:0000313" key="3">
    <source>
        <dbReference type="EMBL" id="CAH0395368.1"/>
    </source>
</evidence>
<name>A0A9P0ANT4_BEMTA</name>
<proteinExistence type="predicted"/>
<organism evidence="3 4">
    <name type="scientific">Bemisia tabaci</name>
    <name type="common">Sweetpotato whitefly</name>
    <name type="synonym">Aleurodes tabaci</name>
    <dbReference type="NCBI Taxonomy" id="7038"/>
    <lineage>
        <taxon>Eukaryota</taxon>
        <taxon>Metazoa</taxon>
        <taxon>Ecdysozoa</taxon>
        <taxon>Arthropoda</taxon>
        <taxon>Hexapoda</taxon>
        <taxon>Insecta</taxon>
        <taxon>Pterygota</taxon>
        <taxon>Neoptera</taxon>
        <taxon>Paraneoptera</taxon>
        <taxon>Hemiptera</taxon>
        <taxon>Sternorrhyncha</taxon>
        <taxon>Aleyrodoidea</taxon>
        <taxon>Aleyrodidae</taxon>
        <taxon>Aleyrodinae</taxon>
        <taxon>Bemisia</taxon>
    </lineage>
</organism>
<evidence type="ECO:0000256" key="1">
    <source>
        <dbReference type="SAM" id="MobiDB-lite"/>
    </source>
</evidence>
<evidence type="ECO:0000313" key="4">
    <source>
        <dbReference type="Proteomes" id="UP001152759"/>
    </source>
</evidence>
<dbReference type="EMBL" id="OU963870">
    <property type="protein sequence ID" value="CAH0395368.1"/>
    <property type="molecule type" value="Genomic_DNA"/>
</dbReference>
<evidence type="ECO:0000256" key="2">
    <source>
        <dbReference type="SAM" id="SignalP"/>
    </source>
</evidence>
<dbReference type="AlphaFoldDB" id="A0A9P0ANT4"/>
<dbReference type="Proteomes" id="UP001152759">
    <property type="component" value="Chromosome 9"/>
</dbReference>
<sequence>MWVLKETVAFVAATLFVLQYGTASQGAAVDAAEPMIKSIENTGTSIGTVLDKNLERTEPKEKEILEKIQTTSSMHQPSNLWLIHELYLSSEIERAKNKIRAGLCDQYRGFRKFIIQIPPADAKLRDWMGSDEYDMKTVSPHLETEVISPLLVDRRKRKDRLLPIPEFTSGVVADRKRYFSRRVRELTNAYDYQMELIEEGANAVLNAMYNAVLTWAGMDEELFGDMLKPESIEDKADVVQLGLNVGDDLKCPRNVLKGPEKVLEGPKKVQEGPKSTEEN</sequence>
<accession>A0A9P0ANT4</accession>
<dbReference type="KEGG" id="btab:109035766"/>
<gene>
    <name evidence="3" type="ORF">BEMITA_LOCUS13560</name>
</gene>
<feature type="signal peptide" evidence="2">
    <location>
        <begin position="1"/>
        <end position="23"/>
    </location>
</feature>
<keyword evidence="2" id="KW-0732">Signal</keyword>
<keyword evidence="4" id="KW-1185">Reference proteome</keyword>
<feature type="chain" id="PRO_5040269815" evidence="2">
    <location>
        <begin position="24"/>
        <end position="279"/>
    </location>
</feature>
<reference evidence="3" key="1">
    <citation type="submission" date="2021-12" db="EMBL/GenBank/DDBJ databases">
        <authorList>
            <person name="King R."/>
        </authorList>
    </citation>
    <scope>NUCLEOTIDE SEQUENCE</scope>
</reference>